<sequence length="68" mass="8305">MGEMKCWACLMFFKFDVNDTRPFIWHEHPDGTIVANKNPNIERKPRKWYPKQVIPDPQKKLFWQDLWG</sequence>
<evidence type="ECO:0000313" key="1">
    <source>
        <dbReference type="EMBL" id="GAI24250.1"/>
    </source>
</evidence>
<gene>
    <name evidence="1" type="ORF">S06H3_27857</name>
</gene>
<name>X1NBN8_9ZZZZ</name>
<dbReference type="EMBL" id="BARV01016199">
    <property type="protein sequence ID" value="GAI24250.1"/>
    <property type="molecule type" value="Genomic_DNA"/>
</dbReference>
<protein>
    <submittedName>
        <fullName evidence="1">Uncharacterized protein</fullName>
    </submittedName>
</protein>
<dbReference type="AlphaFoldDB" id="X1NBN8"/>
<reference evidence="1" key="1">
    <citation type="journal article" date="2014" name="Front. Microbiol.">
        <title>High frequency of phylogenetically diverse reductive dehalogenase-homologous genes in deep subseafloor sedimentary metagenomes.</title>
        <authorList>
            <person name="Kawai M."/>
            <person name="Futagami T."/>
            <person name="Toyoda A."/>
            <person name="Takaki Y."/>
            <person name="Nishi S."/>
            <person name="Hori S."/>
            <person name="Arai W."/>
            <person name="Tsubouchi T."/>
            <person name="Morono Y."/>
            <person name="Uchiyama I."/>
            <person name="Ito T."/>
            <person name="Fujiyama A."/>
            <person name="Inagaki F."/>
            <person name="Takami H."/>
        </authorList>
    </citation>
    <scope>NUCLEOTIDE SEQUENCE</scope>
    <source>
        <strain evidence="1">Expedition CK06-06</strain>
    </source>
</reference>
<accession>X1NBN8</accession>
<organism evidence="1">
    <name type="scientific">marine sediment metagenome</name>
    <dbReference type="NCBI Taxonomy" id="412755"/>
    <lineage>
        <taxon>unclassified sequences</taxon>
        <taxon>metagenomes</taxon>
        <taxon>ecological metagenomes</taxon>
    </lineage>
</organism>
<comment type="caution">
    <text evidence="1">The sequence shown here is derived from an EMBL/GenBank/DDBJ whole genome shotgun (WGS) entry which is preliminary data.</text>
</comment>
<proteinExistence type="predicted"/>